<accession>A0A4P9WV07</accession>
<reference evidence="2" key="1">
    <citation type="journal article" date="2018" name="Nat. Microbiol.">
        <title>Leveraging single-cell genomics to expand the fungal tree of life.</title>
        <authorList>
            <person name="Ahrendt S.R."/>
            <person name="Quandt C.A."/>
            <person name="Ciobanu D."/>
            <person name="Clum A."/>
            <person name="Salamov A."/>
            <person name="Andreopoulos B."/>
            <person name="Cheng J.F."/>
            <person name="Woyke T."/>
            <person name="Pelin A."/>
            <person name="Henrissat B."/>
            <person name="Reynolds N.K."/>
            <person name="Benny G.L."/>
            <person name="Smith M.E."/>
            <person name="James T.Y."/>
            <person name="Grigoriev I.V."/>
        </authorList>
    </citation>
    <scope>NUCLEOTIDE SEQUENCE [LARGE SCALE GENOMIC DNA]</scope>
    <source>
        <strain evidence="2">ATCC 52028</strain>
    </source>
</reference>
<name>A0A4P9WV07_9FUNG</name>
<dbReference type="Proteomes" id="UP000268535">
    <property type="component" value="Unassembled WGS sequence"/>
</dbReference>
<evidence type="ECO:0000313" key="2">
    <source>
        <dbReference type="Proteomes" id="UP000268535"/>
    </source>
</evidence>
<protein>
    <submittedName>
        <fullName evidence="1">Uncharacterized protein</fullName>
    </submittedName>
</protein>
<feature type="non-terminal residue" evidence="1">
    <location>
        <position position="1"/>
    </location>
</feature>
<dbReference type="AlphaFoldDB" id="A0A4P9WV07"/>
<gene>
    <name evidence="1" type="ORF">CAUPRSCDRAFT_6970</name>
</gene>
<evidence type="ECO:0000313" key="1">
    <source>
        <dbReference type="EMBL" id="RKO97134.1"/>
    </source>
</evidence>
<dbReference type="EMBL" id="ML009396">
    <property type="protein sequence ID" value="RKO97134.1"/>
    <property type="molecule type" value="Genomic_DNA"/>
</dbReference>
<organism evidence="1 2">
    <name type="scientific">Caulochytrium protostelioides</name>
    <dbReference type="NCBI Taxonomy" id="1555241"/>
    <lineage>
        <taxon>Eukaryota</taxon>
        <taxon>Fungi</taxon>
        <taxon>Fungi incertae sedis</taxon>
        <taxon>Chytridiomycota</taxon>
        <taxon>Chytridiomycota incertae sedis</taxon>
        <taxon>Chytridiomycetes</taxon>
        <taxon>Caulochytriales</taxon>
        <taxon>Caulochytriaceae</taxon>
        <taxon>Caulochytrium</taxon>
    </lineage>
</organism>
<sequence>IFAPAAFLGGGSRFSGFLSGVEPCFPVTRGHHGGPRSNHRQLIGQKSVCSVGIEIPI</sequence>
<proteinExistence type="predicted"/>